<dbReference type="EMBL" id="MCFA01000368">
    <property type="protein sequence ID" value="ORX92827.1"/>
    <property type="molecule type" value="Genomic_DNA"/>
</dbReference>
<evidence type="ECO:0000313" key="3">
    <source>
        <dbReference type="Proteomes" id="UP000193144"/>
    </source>
</evidence>
<feature type="transmembrane region" description="Helical" evidence="1">
    <location>
        <begin position="75"/>
        <end position="96"/>
    </location>
</feature>
<gene>
    <name evidence="2" type="ORF">BCR34DRAFT_500394</name>
</gene>
<accession>A0A1Y1Y491</accession>
<protein>
    <submittedName>
        <fullName evidence="2">Uncharacterized protein</fullName>
    </submittedName>
</protein>
<dbReference type="AlphaFoldDB" id="A0A1Y1Y491"/>
<evidence type="ECO:0000313" key="2">
    <source>
        <dbReference type="EMBL" id="ORX92827.1"/>
    </source>
</evidence>
<keyword evidence="1" id="KW-1133">Transmembrane helix</keyword>
<comment type="caution">
    <text evidence="2">The sequence shown here is derived from an EMBL/GenBank/DDBJ whole genome shotgun (WGS) entry which is preliminary data.</text>
</comment>
<keyword evidence="3" id="KW-1185">Reference proteome</keyword>
<proteinExistence type="predicted"/>
<dbReference type="STRING" id="1231657.A0A1Y1Y491"/>
<feature type="transmembrane region" description="Helical" evidence="1">
    <location>
        <begin position="117"/>
        <end position="139"/>
    </location>
</feature>
<keyword evidence="1" id="KW-0812">Transmembrane</keyword>
<keyword evidence="1" id="KW-0472">Membrane</keyword>
<reference evidence="2 3" key="1">
    <citation type="submission" date="2016-07" db="EMBL/GenBank/DDBJ databases">
        <title>Pervasive Adenine N6-methylation of Active Genes in Fungi.</title>
        <authorList>
            <consortium name="DOE Joint Genome Institute"/>
            <person name="Mondo S.J."/>
            <person name="Dannebaum R.O."/>
            <person name="Kuo R.C."/>
            <person name="Labutti K."/>
            <person name="Haridas S."/>
            <person name="Kuo A."/>
            <person name="Salamov A."/>
            <person name="Ahrendt S.R."/>
            <person name="Lipzen A."/>
            <person name="Sullivan W."/>
            <person name="Andreopoulos W.B."/>
            <person name="Clum A."/>
            <person name="Lindquist E."/>
            <person name="Daum C."/>
            <person name="Ramamoorthy G.K."/>
            <person name="Gryganskyi A."/>
            <person name="Culley D."/>
            <person name="Magnuson J.K."/>
            <person name="James T.Y."/>
            <person name="O'Malley M.A."/>
            <person name="Stajich J.E."/>
            <person name="Spatafora J.W."/>
            <person name="Visel A."/>
            <person name="Grigoriev I.V."/>
        </authorList>
    </citation>
    <scope>NUCLEOTIDE SEQUENCE [LARGE SCALE GENOMIC DNA]</scope>
    <source>
        <strain evidence="2 3">CBS 115471</strain>
    </source>
</reference>
<dbReference type="OrthoDB" id="3750908at2759"/>
<evidence type="ECO:0000256" key="1">
    <source>
        <dbReference type="SAM" id="Phobius"/>
    </source>
</evidence>
<feature type="transmembrane region" description="Helical" evidence="1">
    <location>
        <begin position="49"/>
        <end position="69"/>
    </location>
</feature>
<organism evidence="2 3">
    <name type="scientific">Clohesyomyces aquaticus</name>
    <dbReference type="NCBI Taxonomy" id="1231657"/>
    <lineage>
        <taxon>Eukaryota</taxon>
        <taxon>Fungi</taxon>
        <taxon>Dikarya</taxon>
        <taxon>Ascomycota</taxon>
        <taxon>Pezizomycotina</taxon>
        <taxon>Dothideomycetes</taxon>
        <taxon>Pleosporomycetidae</taxon>
        <taxon>Pleosporales</taxon>
        <taxon>Lindgomycetaceae</taxon>
        <taxon>Clohesyomyces</taxon>
    </lineage>
</organism>
<name>A0A1Y1Y491_9PLEO</name>
<dbReference type="Proteomes" id="UP000193144">
    <property type="component" value="Unassembled WGS sequence"/>
</dbReference>
<feature type="transmembrane region" description="Helical" evidence="1">
    <location>
        <begin position="145"/>
        <end position="163"/>
    </location>
</feature>
<sequence>MPVVTINDYQSGQVVRDRQCPNLRTCWPGLSQSFNPCIPDRPLMLRRSAFLAILILRLLHSTLFTLSYLTSLFALPATALNVLFFFFVAWNLHLIVEMQGERKVFRIKFGRRSFDAFLWGLVAVHVWMLGWDFWTGYLLGAGGNALWTVMLLVIFGVAWVATWDPEVCSV</sequence>